<organism evidence="13">
    <name type="scientific">mine drainage metagenome</name>
    <dbReference type="NCBI Taxonomy" id="410659"/>
    <lineage>
        <taxon>unclassified sequences</taxon>
        <taxon>metagenomes</taxon>
        <taxon>ecological metagenomes</taxon>
    </lineage>
</organism>
<dbReference type="Pfam" id="PF01479">
    <property type="entry name" value="S4"/>
    <property type="match status" value="1"/>
</dbReference>
<dbReference type="NCBIfam" id="TIGR00005">
    <property type="entry name" value="rluA_subfam"/>
    <property type="match status" value="1"/>
</dbReference>
<evidence type="ECO:0000256" key="7">
    <source>
        <dbReference type="ARBA" id="ARBA00022884"/>
    </source>
</evidence>
<evidence type="ECO:0000256" key="11">
    <source>
        <dbReference type="ARBA" id="ARBA00033053"/>
    </source>
</evidence>
<comment type="catalytic activity">
    <reaction evidence="1">
        <text>uridine(955/2504/2580) in 23S rRNA = pseudouridine(955/2504/2580) in 23S rRNA</text>
        <dbReference type="Rhea" id="RHEA:42528"/>
        <dbReference type="Rhea" id="RHEA-COMP:10099"/>
        <dbReference type="Rhea" id="RHEA-COMP:10100"/>
        <dbReference type="ChEBI" id="CHEBI:65314"/>
        <dbReference type="ChEBI" id="CHEBI:65315"/>
        <dbReference type="EC" id="5.4.99.24"/>
    </reaction>
</comment>
<protein>
    <recommendedName>
        <fullName evidence="5">Ribosomal large subunit pseudouridine synthase C</fullName>
        <ecNumber evidence="4">5.4.99.24</ecNumber>
    </recommendedName>
    <alternativeName>
        <fullName evidence="9">23S rRNA pseudouridine(955/2504/2580) synthase</fullName>
    </alternativeName>
    <alternativeName>
        <fullName evidence="10">rRNA pseudouridylate synthase C</fullName>
    </alternativeName>
    <alternativeName>
        <fullName evidence="11">rRNA-uridine isomerase C</fullName>
    </alternativeName>
</protein>
<dbReference type="CDD" id="cd02869">
    <property type="entry name" value="PseudoU_synth_RluA_like"/>
    <property type="match status" value="1"/>
</dbReference>
<dbReference type="SUPFAM" id="SSF55120">
    <property type="entry name" value="Pseudouridine synthase"/>
    <property type="match status" value="1"/>
</dbReference>
<accession>E6PL24</accession>
<comment type="caution">
    <text evidence="13">The sequence shown here is derived from an EMBL/GenBank/DDBJ whole genome shotgun (WGS) entry which is preliminary data.</text>
</comment>
<evidence type="ECO:0000256" key="8">
    <source>
        <dbReference type="ARBA" id="ARBA00023235"/>
    </source>
</evidence>
<evidence type="ECO:0000313" key="13">
    <source>
        <dbReference type="EMBL" id="CBH95625.1"/>
    </source>
</evidence>
<evidence type="ECO:0000256" key="9">
    <source>
        <dbReference type="ARBA" id="ARBA00030705"/>
    </source>
</evidence>
<dbReference type="AlphaFoldDB" id="E6PL24"/>
<evidence type="ECO:0000256" key="3">
    <source>
        <dbReference type="ARBA" id="ARBA00010876"/>
    </source>
</evidence>
<dbReference type="PANTHER" id="PTHR21600:SF92">
    <property type="entry name" value="RIBOSOMAL LARGE SUBUNIT PSEUDOURIDINE SYNTHASE C"/>
    <property type="match status" value="1"/>
</dbReference>
<dbReference type="InterPro" id="IPR006225">
    <property type="entry name" value="PsdUridine_synth_RluC/D"/>
</dbReference>
<proteinExistence type="inferred from homology"/>
<evidence type="ECO:0000256" key="4">
    <source>
        <dbReference type="ARBA" id="ARBA00012785"/>
    </source>
</evidence>
<sequence>MHRPSPAAATLLPVGESGAGQRLDNFLARVLKGVPRSHIYRIVRSGEVRVNGARAEVSQKLAGSDQVRVPPVRMAQAAPAAPARQYPILHEDAWLLAINKPTGVAVHGGSGLSFGVIESMRASQQERYLELVHRLDRDTSGVLLLAKKRSALTTLHASLREREADKRYFALVVGLWQGDAVTVSKPLHKYLTPSGERRVCIATADEGQAARSQFRPVRRYPWSADIAAQTGVAGLTLIEARIHTGRTHQIRVHLQSQGYPVVGDEKYGNEALNRLLARGEVVPGLPRNARMFLHAAHLALSHPHSGESLLLEADWPDEDARWLERLGRLCPAVGKN</sequence>
<comment type="function">
    <text evidence="2">Responsible for synthesis of pseudouridine from uracil at positions 955, 2504 and 2580 in 23S ribosomal RNA.</text>
</comment>
<dbReference type="PROSITE" id="PS01129">
    <property type="entry name" value="PSI_RLU"/>
    <property type="match status" value="1"/>
</dbReference>
<dbReference type="EMBL" id="CABM01000008">
    <property type="protein sequence ID" value="CBH95625.1"/>
    <property type="molecule type" value="Genomic_DNA"/>
</dbReference>
<dbReference type="InterPro" id="IPR006145">
    <property type="entry name" value="PsdUridine_synth_RsuA/RluA"/>
</dbReference>
<dbReference type="GO" id="GO:0160141">
    <property type="term" value="F:23S rRNA pseudouridine(955/2504/2580) synthase activity"/>
    <property type="evidence" value="ECO:0007669"/>
    <property type="project" value="UniProtKB-EC"/>
</dbReference>
<dbReference type="Gene3D" id="3.10.290.10">
    <property type="entry name" value="RNA-binding S4 domain"/>
    <property type="match status" value="1"/>
</dbReference>
<dbReference type="PANTHER" id="PTHR21600">
    <property type="entry name" value="MITOCHONDRIAL RNA PSEUDOURIDINE SYNTHASE"/>
    <property type="match status" value="1"/>
</dbReference>
<dbReference type="Gene3D" id="3.30.2350.10">
    <property type="entry name" value="Pseudouridine synthase"/>
    <property type="match status" value="1"/>
</dbReference>
<gene>
    <name evidence="13" type="primary">rluC</name>
    <name evidence="13" type="ORF">CARN2_1889</name>
</gene>
<dbReference type="GO" id="GO:0003723">
    <property type="term" value="F:RNA binding"/>
    <property type="evidence" value="ECO:0007669"/>
    <property type="project" value="UniProtKB-KW"/>
</dbReference>
<keyword evidence="7" id="KW-0694">RNA-binding</keyword>
<evidence type="ECO:0000256" key="5">
    <source>
        <dbReference type="ARBA" id="ARBA00017128"/>
    </source>
</evidence>
<evidence type="ECO:0000256" key="2">
    <source>
        <dbReference type="ARBA" id="ARBA00002876"/>
    </source>
</evidence>
<name>E6PL24_9ZZZZ</name>
<dbReference type="InterPro" id="IPR036986">
    <property type="entry name" value="S4_RNA-bd_sf"/>
</dbReference>
<evidence type="ECO:0000256" key="10">
    <source>
        <dbReference type="ARBA" id="ARBA00031975"/>
    </source>
</evidence>
<dbReference type="InterPro" id="IPR020103">
    <property type="entry name" value="PsdUridine_synth_cat_dom_sf"/>
</dbReference>
<evidence type="ECO:0000259" key="12">
    <source>
        <dbReference type="SMART" id="SM00363"/>
    </source>
</evidence>
<dbReference type="Pfam" id="PF00849">
    <property type="entry name" value="PseudoU_synth_2"/>
    <property type="match status" value="1"/>
</dbReference>
<dbReference type="PROSITE" id="PS50889">
    <property type="entry name" value="S4"/>
    <property type="match status" value="1"/>
</dbReference>
<evidence type="ECO:0000256" key="6">
    <source>
        <dbReference type="ARBA" id="ARBA00022552"/>
    </source>
</evidence>
<dbReference type="InterPro" id="IPR002942">
    <property type="entry name" value="S4_RNA-bd"/>
</dbReference>
<dbReference type="CDD" id="cd00165">
    <property type="entry name" value="S4"/>
    <property type="match status" value="1"/>
</dbReference>
<dbReference type="InterPro" id="IPR006224">
    <property type="entry name" value="PsdUridine_synth_RluA-like_CS"/>
</dbReference>
<feature type="domain" description="RNA-binding S4" evidence="12">
    <location>
        <begin position="21"/>
        <end position="79"/>
    </location>
</feature>
<dbReference type="SUPFAM" id="SSF55174">
    <property type="entry name" value="Alpha-L RNA-binding motif"/>
    <property type="match status" value="1"/>
</dbReference>
<comment type="similarity">
    <text evidence="3">Belongs to the pseudouridine synthase RluA family.</text>
</comment>
<dbReference type="SMART" id="SM00363">
    <property type="entry name" value="S4"/>
    <property type="match status" value="1"/>
</dbReference>
<dbReference type="EC" id="5.4.99.24" evidence="4"/>
<evidence type="ECO:0000256" key="1">
    <source>
        <dbReference type="ARBA" id="ARBA00000381"/>
    </source>
</evidence>
<dbReference type="InterPro" id="IPR050188">
    <property type="entry name" value="RluA_PseudoU_synthase"/>
</dbReference>
<dbReference type="GO" id="GO:0000455">
    <property type="term" value="P:enzyme-directed rRNA pseudouridine synthesis"/>
    <property type="evidence" value="ECO:0007669"/>
    <property type="project" value="TreeGrafter"/>
</dbReference>
<reference evidence="13" key="1">
    <citation type="submission" date="2009-10" db="EMBL/GenBank/DDBJ databases">
        <title>Diversity of trophic interactions inside an arsenic-rich microbial ecosystem.</title>
        <authorList>
            <person name="Bertin P.N."/>
            <person name="Heinrich-Salmeron A."/>
            <person name="Pelletier E."/>
            <person name="Goulhen-Chollet F."/>
            <person name="Arsene-Ploetze F."/>
            <person name="Gallien S."/>
            <person name="Calteau A."/>
            <person name="Vallenet D."/>
            <person name="Casiot C."/>
            <person name="Chane-Woon-Ming B."/>
            <person name="Giloteaux L."/>
            <person name="Barakat M."/>
            <person name="Bonnefoy V."/>
            <person name="Bruneel O."/>
            <person name="Chandler M."/>
            <person name="Cleiss J."/>
            <person name="Duran R."/>
            <person name="Elbaz-Poulichet F."/>
            <person name="Fonknechten N."/>
            <person name="Lauga B."/>
            <person name="Mornico D."/>
            <person name="Ortet P."/>
            <person name="Schaeffer C."/>
            <person name="Siguier P."/>
            <person name="Alexander Thil Smith A."/>
            <person name="Van Dorsselaer A."/>
            <person name="Weissenbach J."/>
            <person name="Medigue C."/>
            <person name="Le Paslier D."/>
        </authorList>
    </citation>
    <scope>NUCLEOTIDE SEQUENCE</scope>
</reference>
<keyword evidence="8 13" id="KW-0413">Isomerase</keyword>
<keyword evidence="6" id="KW-0698">rRNA processing</keyword>